<dbReference type="InterPro" id="IPR018337">
    <property type="entry name" value="Cell_wall/Cho-bd_repeat"/>
</dbReference>
<accession>A0A2A7ML07</accession>
<evidence type="ECO:0000256" key="1">
    <source>
        <dbReference type="ARBA" id="ARBA00022737"/>
    </source>
</evidence>
<keyword evidence="1" id="KW-0677">Repeat</keyword>
<dbReference type="AlphaFoldDB" id="A0A2A7ML07"/>
<gene>
    <name evidence="4" type="ORF">CQ394_10000</name>
</gene>
<protein>
    <submittedName>
        <fullName evidence="4">Cell wall-binding protein</fullName>
    </submittedName>
</protein>
<keyword evidence="3" id="KW-0732">Signal</keyword>
<dbReference type="SUPFAM" id="SSF69360">
    <property type="entry name" value="Cell wall binding repeat"/>
    <property type="match status" value="1"/>
</dbReference>
<proteinExistence type="predicted"/>
<sequence>MRKTTKLLASLITVLTLFASTSVQANAEWKSDSTGYWYTSGSTYLTGWHSIDGNWYYFYSDGYMAHDCWIEGYYLNSNGAWTTSVPAQIQNTSVNTPSTIDNNDVSSGVVKNASDTVYVSSKGIYHNTANAHGMKNSTAMSRSKAQAAGYKACEAKHCP</sequence>
<dbReference type="Proteomes" id="UP000220840">
    <property type="component" value="Unassembled WGS sequence"/>
</dbReference>
<feature type="signal peptide" evidence="3">
    <location>
        <begin position="1"/>
        <end position="25"/>
    </location>
</feature>
<comment type="caution">
    <text evidence="4">The sequence shown here is derived from an EMBL/GenBank/DDBJ whole genome shotgun (WGS) entry which is preliminary data.</text>
</comment>
<dbReference type="Pfam" id="PF19127">
    <property type="entry name" value="Choline_bind_3"/>
    <property type="match status" value="1"/>
</dbReference>
<dbReference type="PROSITE" id="PS51170">
    <property type="entry name" value="CW"/>
    <property type="match status" value="1"/>
</dbReference>
<keyword evidence="5" id="KW-1185">Reference proteome</keyword>
<evidence type="ECO:0000313" key="4">
    <source>
        <dbReference type="EMBL" id="PEG32011.1"/>
    </source>
</evidence>
<reference evidence="4 5" key="1">
    <citation type="submission" date="2017-10" db="EMBL/GenBank/DDBJ databases">
        <title>Effective Description of Clostridium neonatale sp. nov. linked to necrotizing enterocolitis in neonates and a clarification of species assignable to the genus Clostridium (Prazmowski 1880) emend. Lawson and Rainey 2016.</title>
        <authorList>
            <person name="Bernard K."/>
            <person name="Burdz T."/>
            <person name="Wiebe D."/>
            <person name="Balcewich B."/>
            <person name="Alfa M."/>
            <person name="Bernier A.-M."/>
        </authorList>
    </citation>
    <scope>NUCLEOTIDE SEQUENCE [LARGE SCALE GENOMIC DNA]</scope>
    <source>
        <strain evidence="4 5">LCDC99A005</strain>
    </source>
</reference>
<dbReference type="EMBL" id="PDCJ01000001">
    <property type="protein sequence ID" value="PEG32011.1"/>
    <property type="molecule type" value="Genomic_DNA"/>
</dbReference>
<name>A0A2A7ML07_9CLOT</name>
<feature type="repeat" description="Cell wall-binding" evidence="2">
    <location>
        <begin position="45"/>
        <end position="64"/>
    </location>
</feature>
<evidence type="ECO:0000313" key="5">
    <source>
        <dbReference type="Proteomes" id="UP000220840"/>
    </source>
</evidence>
<feature type="chain" id="PRO_5013173740" evidence="3">
    <location>
        <begin position="26"/>
        <end position="159"/>
    </location>
</feature>
<dbReference type="RefSeq" id="WP_058296158.1">
    <property type="nucleotide sequence ID" value="NZ_CAMRXB010000031.1"/>
</dbReference>
<dbReference type="Gene3D" id="2.10.270.10">
    <property type="entry name" value="Cholin Binding"/>
    <property type="match status" value="1"/>
</dbReference>
<dbReference type="OrthoDB" id="1928949at2"/>
<evidence type="ECO:0000256" key="2">
    <source>
        <dbReference type="PROSITE-ProRule" id="PRU00591"/>
    </source>
</evidence>
<organism evidence="4 5">
    <name type="scientific">Clostridium neonatale</name>
    <dbReference type="NCBI Taxonomy" id="137838"/>
    <lineage>
        <taxon>Bacteria</taxon>
        <taxon>Bacillati</taxon>
        <taxon>Bacillota</taxon>
        <taxon>Clostridia</taxon>
        <taxon>Eubacteriales</taxon>
        <taxon>Clostridiaceae</taxon>
        <taxon>Clostridium</taxon>
    </lineage>
</organism>
<evidence type="ECO:0000256" key="3">
    <source>
        <dbReference type="SAM" id="SignalP"/>
    </source>
</evidence>